<dbReference type="InterPro" id="IPR002110">
    <property type="entry name" value="Ankyrin_rpt"/>
</dbReference>
<proteinExistence type="predicted"/>
<keyword evidence="1" id="KW-0677">Repeat</keyword>
<dbReference type="SUPFAM" id="SSF48403">
    <property type="entry name" value="Ankyrin repeat"/>
    <property type="match status" value="2"/>
</dbReference>
<keyword evidence="5" id="KW-1185">Reference proteome</keyword>
<evidence type="ECO:0000256" key="2">
    <source>
        <dbReference type="ARBA" id="ARBA00023043"/>
    </source>
</evidence>
<feature type="repeat" description="ANK" evidence="3">
    <location>
        <begin position="757"/>
        <end position="789"/>
    </location>
</feature>
<evidence type="ECO:0000313" key="5">
    <source>
        <dbReference type="Proteomes" id="UP000245591"/>
    </source>
</evidence>
<dbReference type="PANTHER" id="PTHR24198">
    <property type="entry name" value="ANKYRIN REPEAT AND PROTEIN KINASE DOMAIN-CONTAINING PROTEIN"/>
    <property type="match status" value="1"/>
</dbReference>
<feature type="repeat" description="ANK" evidence="3">
    <location>
        <begin position="603"/>
        <end position="635"/>
    </location>
</feature>
<keyword evidence="2 3" id="KW-0040">ANK repeat</keyword>
<evidence type="ECO:0000256" key="3">
    <source>
        <dbReference type="PROSITE-ProRule" id="PRU00023"/>
    </source>
</evidence>
<sequence>MDRLLSYEVLSRIFIECQRPELALISHAFYQVSQSITVQAETLIGIYGKDKIFAETGMEKSYPKLTTKENLVIALLRRGATISIYNELYKKIFEHGWIAVIKELLHKSKLVETIQRSELNQETRIFKLYSAKPLYDIGAEEYEWVSNSKPKNYIEILKLLDSAHQIKIDIAKEHKISPEMIAGGKAKVHIHPKINYNGEYSFNNRYRYRRFENDIYPPDFYEGVINSNLLDFTTRLSPQRLKKAFALTIQLGNQKMIDFILSHSNLVQLASNQSFHEAIKTGNMKIINDHIRNKDLIQNLNTNILEYEGIKNIKVLSFGLKTTTQNENRTLELFQQFTRENKMDFLKCLLDFGLDRNRIKEEYIKNGEYLNFTLPFEIILFFYNNGLDFLHLNGKAIFLASEIGDIQVVQFLLNRGVSTSISGRCLLKESIAADNVEMARITLSKDSESHMCIQADFRFACLKGNSKMAAIILEKHKDVHKTIPNLLIDVYSRGNQSISDLLIKSGADINGENGKLLKMAIRKNDSVMIGQLAELGAFLDLSDKKSIFNATEYGYTNLVEKAVSCGLASNIETINSCLILSIKNNHYDIFCLLLKNNADPLYQKNSPIVFACGVGNMDMVKTLISMGANIRAKNDKGFVQACKSGHYEIAKLAIEHGADVSAGSYKNEAFTCAYLGRHRKIVNLLVENGADKNLIQNLNFLIACERGDCTAVKAMLDDDLQNRTLLGERMDLDENQTQRHSGIKTGDVDKGIDINYRNGMGLVWACSRGNVDLVKLLIENGCNVRARKNRPLITACRKNHYEIAKLLIENGADLAAGRNRPLTAATTQNHHDIICLLLEKGASFRNFKGISVYWSAKLSLPSIFRDILETNVPRSLLDRSLVWVFRGKNTSNLEILMFYGVSVYGKYAKTILEGFRSQLNWEIGYDYLLGKNRSSSKMSRPI</sequence>
<dbReference type="InterPro" id="IPR036770">
    <property type="entry name" value="Ankyrin_rpt-contain_sf"/>
</dbReference>
<gene>
    <name evidence="4" type="ORF">BB558_002167</name>
</gene>
<dbReference type="Proteomes" id="UP000245591">
    <property type="component" value="Unassembled WGS sequence"/>
</dbReference>
<feature type="repeat" description="ANK" evidence="3">
    <location>
        <begin position="787"/>
        <end position="819"/>
    </location>
</feature>
<dbReference type="SUPFAM" id="SSF140860">
    <property type="entry name" value="Pseudo ankyrin repeat-like"/>
    <property type="match status" value="1"/>
</dbReference>
<dbReference type="Pfam" id="PF12796">
    <property type="entry name" value="Ank_2"/>
    <property type="match status" value="3"/>
</dbReference>
<accession>A0A2U1J9T1</accession>
<dbReference type="PROSITE" id="PS50297">
    <property type="entry name" value="ANK_REP_REGION"/>
    <property type="match status" value="2"/>
</dbReference>
<dbReference type="PROSITE" id="PS50088">
    <property type="entry name" value="ANK_REPEAT"/>
    <property type="match status" value="3"/>
</dbReference>
<name>A0A2U1J9T1_SMIAN</name>
<dbReference type="PANTHER" id="PTHR24198:SF165">
    <property type="entry name" value="ANKYRIN REPEAT-CONTAINING PROTEIN-RELATED"/>
    <property type="match status" value="1"/>
</dbReference>
<reference evidence="4 5" key="1">
    <citation type="journal article" date="2018" name="MBio">
        <title>Comparative Genomics Reveals the Core Gene Toolbox for the Fungus-Insect Symbiosis.</title>
        <authorList>
            <person name="Wang Y."/>
            <person name="Stata M."/>
            <person name="Wang W."/>
            <person name="Stajich J.E."/>
            <person name="White M.M."/>
            <person name="Moncalvo J.M."/>
        </authorList>
    </citation>
    <scope>NUCLEOTIDE SEQUENCE [LARGE SCALE GENOMIC DNA]</scope>
    <source>
        <strain evidence="4 5">AUS-126-30</strain>
    </source>
</reference>
<dbReference type="EMBL" id="MBFU01000137">
    <property type="protein sequence ID" value="PWA01718.1"/>
    <property type="molecule type" value="Genomic_DNA"/>
</dbReference>
<dbReference type="AlphaFoldDB" id="A0A2U1J9T1"/>
<dbReference type="SMART" id="SM00248">
    <property type="entry name" value="ANK"/>
    <property type="match status" value="10"/>
</dbReference>
<protein>
    <submittedName>
        <fullName evidence="4">Uncharacterized protein</fullName>
    </submittedName>
</protein>
<dbReference type="Gene3D" id="1.25.40.20">
    <property type="entry name" value="Ankyrin repeat-containing domain"/>
    <property type="match status" value="3"/>
</dbReference>
<organism evidence="4 5">
    <name type="scientific">Smittium angustum</name>
    <dbReference type="NCBI Taxonomy" id="133377"/>
    <lineage>
        <taxon>Eukaryota</taxon>
        <taxon>Fungi</taxon>
        <taxon>Fungi incertae sedis</taxon>
        <taxon>Zoopagomycota</taxon>
        <taxon>Kickxellomycotina</taxon>
        <taxon>Harpellomycetes</taxon>
        <taxon>Harpellales</taxon>
        <taxon>Legeriomycetaceae</taxon>
        <taxon>Smittium</taxon>
    </lineage>
</organism>
<comment type="caution">
    <text evidence="4">The sequence shown here is derived from an EMBL/GenBank/DDBJ whole genome shotgun (WGS) entry which is preliminary data.</text>
</comment>
<evidence type="ECO:0000256" key="1">
    <source>
        <dbReference type="ARBA" id="ARBA00022737"/>
    </source>
</evidence>
<evidence type="ECO:0000313" key="4">
    <source>
        <dbReference type="EMBL" id="PWA01718.1"/>
    </source>
</evidence>